<dbReference type="AlphaFoldDB" id="A0AAD8KQL0"/>
<name>A0AAD8KQL0_TARER</name>
<comment type="caution">
    <text evidence="1">The sequence shown here is derived from an EMBL/GenBank/DDBJ whole genome shotgun (WGS) entry which is preliminary data.</text>
</comment>
<gene>
    <name evidence="1" type="ORF">QVD17_20848</name>
</gene>
<dbReference type="EMBL" id="JAUHHV010000005">
    <property type="protein sequence ID" value="KAK1425496.1"/>
    <property type="molecule type" value="Genomic_DNA"/>
</dbReference>
<sequence>MHHHHRRLFQHQYPPLQSHVVDINYHQHGGGYHHLVSSARQIHHHYRLHMFCSTNSSRKQGVTTKILVVAYFSFIHYGGQVLWKTITTIRTETKRGRCRGITRGSHKLLVINSCRRCVVVMDVVVVVIREEGVAWRGGDEEDGWELVDELCSSPRSLLMWCAGCEGRGGGEKRGECFISFILTLNPTPYTVCLCVCVHLSPSCFHCCRLYIQHFPHPQP</sequence>
<organism evidence="1 2">
    <name type="scientific">Tagetes erecta</name>
    <name type="common">African marigold</name>
    <dbReference type="NCBI Taxonomy" id="13708"/>
    <lineage>
        <taxon>Eukaryota</taxon>
        <taxon>Viridiplantae</taxon>
        <taxon>Streptophyta</taxon>
        <taxon>Embryophyta</taxon>
        <taxon>Tracheophyta</taxon>
        <taxon>Spermatophyta</taxon>
        <taxon>Magnoliopsida</taxon>
        <taxon>eudicotyledons</taxon>
        <taxon>Gunneridae</taxon>
        <taxon>Pentapetalae</taxon>
        <taxon>asterids</taxon>
        <taxon>campanulids</taxon>
        <taxon>Asterales</taxon>
        <taxon>Asteraceae</taxon>
        <taxon>Asteroideae</taxon>
        <taxon>Heliantheae alliance</taxon>
        <taxon>Tageteae</taxon>
        <taxon>Tagetes</taxon>
    </lineage>
</organism>
<keyword evidence="2" id="KW-1185">Reference proteome</keyword>
<evidence type="ECO:0000313" key="1">
    <source>
        <dbReference type="EMBL" id="KAK1425496.1"/>
    </source>
</evidence>
<accession>A0AAD8KQL0</accession>
<protein>
    <submittedName>
        <fullName evidence="1">Uncharacterized protein</fullName>
    </submittedName>
</protein>
<reference evidence="1" key="1">
    <citation type="journal article" date="2023" name="bioRxiv">
        <title>Improved chromosome-level genome assembly for marigold (Tagetes erecta).</title>
        <authorList>
            <person name="Jiang F."/>
            <person name="Yuan L."/>
            <person name="Wang S."/>
            <person name="Wang H."/>
            <person name="Xu D."/>
            <person name="Wang A."/>
            <person name="Fan W."/>
        </authorList>
    </citation>
    <scope>NUCLEOTIDE SEQUENCE</scope>
    <source>
        <strain evidence="1">WSJ</strain>
        <tissue evidence="1">Leaf</tissue>
    </source>
</reference>
<proteinExistence type="predicted"/>
<dbReference type="Proteomes" id="UP001229421">
    <property type="component" value="Unassembled WGS sequence"/>
</dbReference>
<evidence type="ECO:0000313" key="2">
    <source>
        <dbReference type="Proteomes" id="UP001229421"/>
    </source>
</evidence>